<comment type="caution">
    <text evidence="1">The sequence shown here is derived from an EMBL/GenBank/DDBJ whole genome shotgun (WGS) entry which is preliminary data.</text>
</comment>
<reference evidence="1 2" key="1">
    <citation type="submission" date="2019-02" db="EMBL/GenBank/DDBJ databases">
        <title>Deep-cultivation of Planctomycetes and their phenomic and genomic characterization uncovers novel biology.</title>
        <authorList>
            <person name="Wiegand S."/>
            <person name="Jogler M."/>
            <person name="Boedeker C."/>
            <person name="Pinto D."/>
            <person name="Vollmers J."/>
            <person name="Rivas-Marin E."/>
            <person name="Kohn T."/>
            <person name="Peeters S.H."/>
            <person name="Heuer A."/>
            <person name="Rast P."/>
            <person name="Oberbeckmann S."/>
            <person name="Bunk B."/>
            <person name="Jeske O."/>
            <person name="Meyerdierks A."/>
            <person name="Storesund J.E."/>
            <person name="Kallscheuer N."/>
            <person name="Luecker S."/>
            <person name="Lage O.M."/>
            <person name="Pohl T."/>
            <person name="Merkel B.J."/>
            <person name="Hornburger P."/>
            <person name="Mueller R.-W."/>
            <person name="Bruemmer F."/>
            <person name="Labrenz M."/>
            <person name="Spormann A.M."/>
            <person name="Op Den Camp H."/>
            <person name="Overmann J."/>
            <person name="Amann R."/>
            <person name="Jetten M.S.M."/>
            <person name="Mascher T."/>
            <person name="Medema M.H."/>
            <person name="Devos D.P."/>
            <person name="Kaster A.-K."/>
            <person name="Ovreas L."/>
            <person name="Rohde M."/>
            <person name="Galperin M.Y."/>
            <person name="Jogler C."/>
        </authorList>
    </citation>
    <scope>NUCLEOTIDE SEQUENCE [LARGE SCALE GENOMIC DNA]</scope>
    <source>
        <strain evidence="1 2">CA85</strain>
    </source>
</reference>
<proteinExistence type="predicted"/>
<keyword evidence="2" id="KW-1185">Reference proteome</keyword>
<gene>
    <name evidence="1" type="ORF">CA85_37340</name>
</gene>
<accession>A0A5C5XQ47</accession>
<dbReference type="Proteomes" id="UP000318053">
    <property type="component" value="Unassembled WGS sequence"/>
</dbReference>
<organism evidence="1 2">
    <name type="scientific">Allorhodopirellula solitaria</name>
    <dbReference type="NCBI Taxonomy" id="2527987"/>
    <lineage>
        <taxon>Bacteria</taxon>
        <taxon>Pseudomonadati</taxon>
        <taxon>Planctomycetota</taxon>
        <taxon>Planctomycetia</taxon>
        <taxon>Pirellulales</taxon>
        <taxon>Pirellulaceae</taxon>
        <taxon>Allorhodopirellula</taxon>
    </lineage>
</organism>
<sequence length="43" mass="4949">MNTNLAGSQAHYADRTPWLPYPRIYLWDVIINVKQVGVVVSVY</sequence>
<evidence type="ECO:0000313" key="2">
    <source>
        <dbReference type="Proteomes" id="UP000318053"/>
    </source>
</evidence>
<protein>
    <submittedName>
        <fullName evidence="1">Uncharacterized protein</fullName>
    </submittedName>
</protein>
<name>A0A5C5XQ47_9BACT</name>
<evidence type="ECO:0000313" key="1">
    <source>
        <dbReference type="EMBL" id="TWT64601.1"/>
    </source>
</evidence>
<dbReference type="EMBL" id="SJPK01000010">
    <property type="protein sequence ID" value="TWT64601.1"/>
    <property type="molecule type" value="Genomic_DNA"/>
</dbReference>
<dbReference type="AlphaFoldDB" id="A0A5C5XQ47"/>